<sequence>MAKKKEASEGPVKPEIPKKYYDIANLLRSKLPEKTTSLLGHKVKYFIGRKAIDAIMESKLKDKLEIHTRQQACYLMEEMLAFKFFHRASKVAMEVKPKKSKDQENEEDTEANATPRETPRTEKGKKKFKLNMHLEQIFVDDLEPYVWLYDPIPLRTWMLGGLLVVAAIAVCMFPLWPRRMRDGVYYLSLAAAGFLGVILALAVIRRILFVIIFLASFGKHRLWILPNLTEDCGFFESFVPLYSYEYCGDGIQKEAQGAENKEGKSPSTTNKRTSSSSSKDKEGKEGKAGLSSSTGDAIDAGGASKDERTTGSEESEFEILDAGEGEAKKDQ</sequence>
<dbReference type="FunCoup" id="A0A7M7J9W1">
    <property type="interactions" value="1169"/>
</dbReference>
<feature type="transmembrane region" description="Helical" evidence="12">
    <location>
        <begin position="183"/>
        <end position="215"/>
    </location>
</feature>
<dbReference type="EnsemblMetazoa" id="XM_022793137">
    <property type="protein sequence ID" value="XP_022648872"/>
    <property type="gene ID" value="LOC111245171"/>
</dbReference>
<dbReference type="OrthoDB" id="200187at2759"/>
<evidence type="ECO:0000313" key="14">
    <source>
        <dbReference type="Proteomes" id="UP000594260"/>
    </source>
</evidence>
<keyword evidence="5 12" id="KW-0812">Transmembrane</keyword>
<dbReference type="RefSeq" id="XP_022648873.1">
    <property type="nucleotide sequence ID" value="XM_022793138.1"/>
</dbReference>
<reference evidence="13" key="1">
    <citation type="submission" date="2021-01" db="UniProtKB">
        <authorList>
            <consortium name="EnsemblMetazoa"/>
        </authorList>
    </citation>
    <scope>IDENTIFICATION</scope>
</reference>
<dbReference type="OMA" id="YTHEYEG"/>
<evidence type="ECO:0000256" key="5">
    <source>
        <dbReference type="ARBA" id="ARBA00022692"/>
    </source>
</evidence>
<dbReference type="GeneID" id="111245171"/>
<keyword evidence="14" id="KW-1185">Reference proteome</keyword>
<dbReference type="EnsemblMetazoa" id="XM_022793138">
    <property type="protein sequence ID" value="XP_022648873"/>
    <property type="gene ID" value="LOC111245171"/>
</dbReference>
<keyword evidence="10 12" id="KW-0472">Membrane</keyword>
<evidence type="ECO:0000256" key="11">
    <source>
        <dbReference type="SAM" id="MobiDB-lite"/>
    </source>
</evidence>
<feature type="compositionally biased region" description="Low complexity" evidence="11">
    <location>
        <begin position="265"/>
        <end position="277"/>
    </location>
</feature>
<evidence type="ECO:0000256" key="4">
    <source>
        <dbReference type="ARBA" id="ARBA00022448"/>
    </source>
</evidence>
<dbReference type="EnsemblMetazoa" id="XM_022793139">
    <property type="protein sequence ID" value="XP_022648874"/>
    <property type="gene ID" value="LOC111245171"/>
</dbReference>
<dbReference type="RefSeq" id="XP_022648874.1">
    <property type="nucleotide sequence ID" value="XM_022793139.1"/>
</dbReference>
<feature type="region of interest" description="Disordered" evidence="11">
    <location>
        <begin position="95"/>
        <end position="125"/>
    </location>
</feature>
<keyword evidence="4" id="KW-0813">Transport</keyword>
<evidence type="ECO:0000256" key="2">
    <source>
        <dbReference type="ARBA" id="ARBA00010604"/>
    </source>
</evidence>
<evidence type="ECO:0000256" key="12">
    <source>
        <dbReference type="SAM" id="Phobius"/>
    </source>
</evidence>
<dbReference type="AlphaFoldDB" id="A0A7M7J9W1"/>
<dbReference type="PANTHER" id="PTHR12443:SF9">
    <property type="entry name" value="TRANSLOCATION PROTEIN SEC62"/>
    <property type="match status" value="1"/>
</dbReference>
<evidence type="ECO:0000256" key="7">
    <source>
        <dbReference type="ARBA" id="ARBA00022927"/>
    </source>
</evidence>
<evidence type="ECO:0000256" key="6">
    <source>
        <dbReference type="ARBA" id="ARBA00022824"/>
    </source>
</evidence>
<keyword evidence="8 12" id="KW-1133">Transmembrane helix</keyword>
<keyword evidence="9" id="KW-0811">Translocation</keyword>
<dbReference type="Pfam" id="PF03839">
    <property type="entry name" value="Sec62"/>
    <property type="match status" value="1"/>
</dbReference>
<dbReference type="CTD" id="34333"/>
<feature type="region of interest" description="Disordered" evidence="11">
    <location>
        <begin position="257"/>
        <end position="331"/>
    </location>
</feature>
<comment type="similarity">
    <text evidence="2">Belongs to the SEC62 family.</text>
</comment>
<organism evidence="13 14">
    <name type="scientific">Varroa destructor</name>
    <name type="common">Honeybee mite</name>
    <dbReference type="NCBI Taxonomy" id="109461"/>
    <lineage>
        <taxon>Eukaryota</taxon>
        <taxon>Metazoa</taxon>
        <taxon>Ecdysozoa</taxon>
        <taxon>Arthropoda</taxon>
        <taxon>Chelicerata</taxon>
        <taxon>Arachnida</taxon>
        <taxon>Acari</taxon>
        <taxon>Parasitiformes</taxon>
        <taxon>Mesostigmata</taxon>
        <taxon>Gamasina</taxon>
        <taxon>Dermanyssoidea</taxon>
        <taxon>Varroidae</taxon>
        <taxon>Varroa</taxon>
    </lineage>
</organism>
<feature type="transmembrane region" description="Helical" evidence="12">
    <location>
        <begin position="157"/>
        <end position="177"/>
    </location>
</feature>
<accession>A0A7M7J9W1</accession>
<dbReference type="RefSeq" id="XP_022648871.1">
    <property type="nucleotide sequence ID" value="XM_022793136.1"/>
</dbReference>
<feature type="compositionally biased region" description="Basic and acidic residues" evidence="11">
    <location>
        <begin position="278"/>
        <end position="287"/>
    </location>
</feature>
<dbReference type="KEGG" id="vde:111245171"/>
<evidence type="ECO:0000256" key="1">
    <source>
        <dbReference type="ARBA" id="ARBA00004477"/>
    </source>
</evidence>
<dbReference type="InterPro" id="IPR004728">
    <property type="entry name" value="Sec62"/>
</dbReference>
<evidence type="ECO:0000256" key="9">
    <source>
        <dbReference type="ARBA" id="ARBA00023010"/>
    </source>
</evidence>
<dbReference type="RefSeq" id="XP_022648872.1">
    <property type="nucleotide sequence ID" value="XM_022793137.1"/>
</dbReference>
<evidence type="ECO:0000256" key="8">
    <source>
        <dbReference type="ARBA" id="ARBA00022989"/>
    </source>
</evidence>
<dbReference type="GO" id="GO:0005789">
    <property type="term" value="C:endoplasmic reticulum membrane"/>
    <property type="evidence" value="ECO:0007669"/>
    <property type="project" value="UniProtKB-SubCell"/>
</dbReference>
<dbReference type="InParanoid" id="A0A7M7J9W1"/>
<comment type="subcellular location">
    <subcellularLocation>
        <location evidence="1">Endoplasmic reticulum membrane</location>
        <topology evidence="1">Multi-pass membrane protein</topology>
    </subcellularLocation>
</comment>
<dbReference type="GO" id="GO:0031204">
    <property type="term" value="P:post-translational protein targeting to membrane, translocation"/>
    <property type="evidence" value="ECO:0007669"/>
    <property type="project" value="TreeGrafter"/>
</dbReference>
<proteinExistence type="inferred from homology"/>
<keyword evidence="6" id="KW-0256">Endoplasmic reticulum</keyword>
<feature type="compositionally biased region" description="Acidic residues" evidence="11">
    <location>
        <begin position="313"/>
        <end position="324"/>
    </location>
</feature>
<evidence type="ECO:0000256" key="3">
    <source>
        <dbReference type="ARBA" id="ARBA00021257"/>
    </source>
</evidence>
<evidence type="ECO:0000256" key="10">
    <source>
        <dbReference type="ARBA" id="ARBA00023136"/>
    </source>
</evidence>
<dbReference type="EnsemblMetazoa" id="XM_022793136">
    <property type="protein sequence ID" value="XP_022648871"/>
    <property type="gene ID" value="LOC111245171"/>
</dbReference>
<dbReference type="PANTHER" id="PTHR12443">
    <property type="entry name" value="TRANSLOCATION PROTEIN SEC62"/>
    <property type="match status" value="1"/>
</dbReference>
<keyword evidence="7" id="KW-0653">Protein transport</keyword>
<dbReference type="Proteomes" id="UP000594260">
    <property type="component" value="Unplaced"/>
</dbReference>
<evidence type="ECO:0000313" key="13">
    <source>
        <dbReference type="EnsemblMetazoa" id="XP_022648874"/>
    </source>
</evidence>
<protein>
    <recommendedName>
        <fullName evidence="3">Translocation protein SEC62</fullName>
    </recommendedName>
</protein>
<name>A0A7M7J9W1_VARDE</name>